<dbReference type="PROSITE" id="PS50042">
    <property type="entry name" value="CNMP_BINDING_3"/>
    <property type="match status" value="1"/>
</dbReference>
<dbReference type="InterPro" id="IPR014710">
    <property type="entry name" value="RmlC-like_jellyroll"/>
</dbReference>
<dbReference type="SUPFAM" id="SSF51206">
    <property type="entry name" value="cAMP-binding domain-like"/>
    <property type="match status" value="1"/>
</dbReference>
<proteinExistence type="predicted"/>
<dbReference type="CDD" id="cd00038">
    <property type="entry name" value="CAP_ED"/>
    <property type="match status" value="1"/>
</dbReference>
<sequence>MNSLNHSKDLYNVVVENFHEILKLQRFKKGDIVHSEGKICHNLYFVRLGILRAYYFKEDKDITAHFAFQKESITAPDAFILNKPSKYSIEALEDSEVFSVNNIELENYLDQNPDLERLARKFTQAIYLELLERLEGLVFLSAKERYEALLIRNSQLPLNVNLGHIASYLGITQETLSRIRAQ</sequence>
<dbReference type="AlphaFoldDB" id="A0A974WHJ9"/>
<feature type="domain" description="Cyclic nucleotide-binding" evidence="1">
    <location>
        <begin position="22"/>
        <end position="117"/>
    </location>
</feature>
<dbReference type="Proteomes" id="UP000662783">
    <property type="component" value="Chromosome"/>
</dbReference>
<dbReference type="Pfam" id="PF00027">
    <property type="entry name" value="cNMP_binding"/>
    <property type="match status" value="1"/>
</dbReference>
<accession>A0A974WHJ9</accession>
<gene>
    <name evidence="2" type="ORF">JR347_06200</name>
</gene>
<dbReference type="KEGG" id="fuv:JR347_06200"/>
<dbReference type="Gene3D" id="2.60.120.10">
    <property type="entry name" value="Jelly Rolls"/>
    <property type="match status" value="1"/>
</dbReference>
<dbReference type="InterPro" id="IPR000595">
    <property type="entry name" value="cNMP-bd_dom"/>
</dbReference>
<evidence type="ECO:0000313" key="2">
    <source>
        <dbReference type="EMBL" id="QSE98668.1"/>
    </source>
</evidence>
<protein>
    <submittedName>
        <fullName evidence="2">Crp/Fnr family transcriptional regulator</fullName>
    </submittedName>
</protein>
<organism evidence="2 3">
    <name type="scientific">Fulvivirga lutea</name>
    <dbReference type="NCBI Taxonomy" id="2810512"/>
    <lineage>
        <taxon>Bacteria</taxon>
        <taxon>Pseudomonadati</taxon>
        <taxon>Bacteroidota</taxon>
        <taxon>Cytophagia</taxon>
        <taxon>Cytophagales</taxon>
        <taxon>Fulvivirgaceae</taxon>
        <taxon>Fulvivirga</taxon>
    </lineage>
</organism>
<dbReference type="InterPro" id="IPR018490">
    <property type="entry name" value="cNMP-bd_dom_sf"/>
</dbReference>
<reference evidence="2" key="1">
    <citation type="submission" date="2021-02" db="EMBL/GenBank/DDBJ databases">
        <title>Fulvivirga sp. S481 isolated from sea water.</title>
        <authorList>
            <person name="Bae S.S."/>
            <person name="Baek K."/>
        </authorList>
    </citation>
    <scope>NUCLEOTIDE SEQUENCE</scope>
    <source>
        <strain evidence="2">S481</strain>
    </source>
</reference>
<evidence type="ECO:0000259" key="1">
    <source>
        <dbReference type="PROSITE" id="PS50042"/>
    </source>
</evidence>
<dbReference type="RefSeq" id="WP_205723182.1">
    <property type="nucleotide sequence ID" value="NZ_CP070608.1"/>
</dbReference>
<name>A0A974WHJ9_9BACT</name>
<keyword evidence="3" id="KW-1185">Reference proteome</keyword>
<dbReference type="EMBL" id="CP070608">
    <property type="protein sequence ID" value="QSE98668.1"/>
    <property type="molecule type" value="Genomic_DNA"/>
</dbReference>
<evidence type="ECO:0000313" key="3">
    <source>
        <dbReference type="Proteomes" id="UP000662783"/>
    </source>
</evidence>